<feature type="compositionally biased region" description="Basic and acidic residues" evidence="2">
    <location>
        <begin position="306"/>
        <end position="321"/>
    </location>
</feature>
<evidence type="ECO:0000256" key="2">
    <source>
        <dbReference type="SAM" id="MobiDB-lite"/>
    </source>
</evidence>
<feature type="region of interest" description="Disordered" evidence="2">
    <location>
        <begin position="110"/>
        <end position="150"/>
    </location>
</feature>
<feature type="compositionally biased region" description="Polar residues" evidence="2">
    <location>
        <begin position="265"/>
        <end position="289"/>
    </location>
</feature>
<dbReference type="EMBL" id="CACRXK020016184">
    <property type="protein sequence ID" value="CAB4029454.1"/>
    <property type="molecule type" value="Genomic_DNA"/>
</dbReference>
<feature type="region of interest" description="Disordered" evidence="2">
    <location>
        <begin position="255"/>
        <end position="368"/>
    </location>
</feature>
<accession>A0A7D9JHG8</accession>
<organism evidence="3 4">
    <name type="scientific">Paramuricea clavata</name>
    <name type="common">Red gorgonian</name>
    <name type="synonym">Violescent sea-whip</name>
    <dbReference type="NCBI Taxonomy" id="317549"/>
    <lineage>
        <taxon>Eukaryota</taxon>
        <taxon>Metazoa</taxon>
        <taxon>Cnidaria</taxon>
        <taxon>Anthozoa</taxon>
        <taxon>Octocorallia</taxon>
        <taxon>Malacalcyonacea</taxon>
        <taxon>Plexauridae</taxon>
        <taxon>Paramuricea</taxon>
    </lineage>
</organism>
<feature type="compositionally biased region" description="Basic and acidic residues" evidence="2">
    <location>
        <begin position="347"/>
        <end position="360"/>
    </location>
</feature>
<evidence type="ECO:0000313" key="3">
    <source>
        <dbReference type="EMBL" id="CAB4029454.1"/>
    </source>
</evidence>
<evidence type="ECO:0000313" key="4">
    <source>
        <dbReference type="Proteomes" id="UP001152795"/>
    </source>
</evidence>
<proteinExistence type="predicted"/>
<evidence type="ECO:0000256" key="1">
    <source>
        <dbReference type="SAM" id="Coils"/>
    </source>
</evidence>
<protein>
    <submittedName>
        <fullName evidence="3">Uncharacterized protein</fullName>
    </submittedName>
</protein>
<gene>
    <name evidence="3" type="ORF">PACLA_8A023668</name>
</gene>
<feature type="coiled-coil region" evidence="1">
    <location>
        <begin position="215"/>
        <end position="249"/>
    </location>
</feature>
<comment type="caution">
    <text evidence="3">The sequence shown here is derived from an EMBL/GenBank/DDBJ whole genome shotgun (WGS) entry which is preliminary data.</text>
</comment>
<dbReference type="AlphaFoldDB" id="A0A7D9JHG8"/>
<sequence length="381" mass="43527">MDVCTASADNELSNDCDIEAKHKNNAVNYLTVNEKGKFKWIGSFEELKILMNELTEKDLKWTLPGGHCKLLELDEAEIRWYSNNKSLTISGKASDDIKSQLRIVADLSRADTEATDEGNDNGKDAVIDNTNGEAPEGENNNVKDDVVDSNMTKDRFRETLNSTVRELEVRLERKINELASEINETRIDLYNEKMIRGENEVRNKSINNEQSSNLKGFLAKQNDSLKKENDQLKEQINNYNEQEQHKTEALSSWNVVNRHKKSTKSRNALEQNPSGKHQRQDLQLQNQFIDLSDCESDGNESNTDISAKHGDKPRQSADKPNQRRSGQNSRKIERRQQSKGNIQDRQPNLDERKDKSEPKATKQRQPNIVILGDSTLKHLLI</sequence>
<dbReference type="Proteomes" id="UP001152795">
    <property type="component" value="Unassembled WGS sequence"/>
</dbReference>
<keyword evidence="1" id="KW-0175">Coiled coil</keyword>
<name>A0A7D9JHG8_PARCT</name>
<reference evidence="3" key="1">
    <citation type="submission" date="2020-04" db="EMBL/GenBank/DDBJ databases">
        <authorList>
            <person name="Alioto T."/>
            <person name="Alioto T."/>
            <person name="Gomez Garrido J."/>
        </authorList>
    </citation>
    <scope>NUCLEOTIDE SEQUENCE</scope>
    <source>
        <strain evidence="3">A484AB</strain>
    </source>
</reference>
<feature type="compositionally biased region" description="Basic and acidic residues" evidence="2">
    <location>
        <begin position="141"/>
        <end position="150"/>
    </location>
</feature>
<keyword evidence="4" id="KW-1185">Reference proteome</keyword>
<feature type="coiled-coil region" evidence="1">
    <location>
        <begin position="157"/>
        <end position="188"/>
    </location>
</feature>